<evidence type="ECO:0000256" key="5">
    <source>
        <dbReference type="ARBA" id="ARBA00022807"/>
    </source>
</evidence>
<dbReference type="InterPro" id="IPR016129">
    <property type="entry name" value="Caspase_his_AS"/>
</dbReference>
<sequence length="244" mass="27728">MNHKKRGVALLFNFETFDVPQMARRSGTSADAENLRLQLCRLNFDVRTYNDLKVDELFNIIEAVSKEDHTDCDCFLMCVLTHGEEGVLYAKDTCYKPDGLWLTFTATNCPSLAGKPKLFFIQACQGSQLDSGVQLRTQTDGSSDRYKIPTFADLLIAYSTLPGFFAWRNTTKGAWFVQALCKELEINAYTVDILTLLTFVNRRVAVEFESNVPNDHHMHAKKQISFITYTLTRVLRFQPKITGA</sequence>
<evidence type="ECO:0000256" key="2">
    <source>
        <dbReference type="ARBA" id="ARBA00022670"/>
    </source>
</evidence>
<dbReference type="PROSITE" id="PS50207">
    <property type="entry name" value="CASPASE_P10"/>
    <property type="match status" value="1"/>
</dbReference>
<dbReference type="InterPro" id="IPR029030">
    <property type="entry name" value="Caspase-like_dom_sf"/>
</dbReference>
<evidence type="ECO:0000256" key="6">
    <source>
        <dbReference type="ARBA" id="ARBA00023145"/>
    </source>
</evidence>
<reference evidence="10 11" key="1">
    <citation type="submission" date="2024-07" db="EMBL/GenBank/DDBJ databases">
        <title>Chromosome-level genome assembly of the water stick insect Ranatra chinensis (Heteroptera: Nepidae).</title>
        <authorList>
            <person name="Liu X."/>
        </authorList>
    </citation>
    <scope>NUCLEOTIDE SEQUENCE [LARGE SCALE GENOMIC DNA]</scope>
    <source>
        <strain evidence="10">Cailab_2021Rc</strain>
        <tissue evidence="10">Muscle</tissue>
    </source>
</reference>
<keyword evidence="4" id="KW-0378">Hydrolase</keyword>
<name>A0ABD0YKU0_9HEMI</name>
<comment type="caution">
    <text evidence="10">The sequence shown here is derived from an EMBL/GenBank/DDBJ whole genome shotgun (WGS) entry which is preliminary data.</text>
</comment>
<dbReference type="PANTHER" id="PTHR10454">
    <property type="entry name" value="CASPASE"/>
    <property type="match status" value="1"/>
</dbReference>
<dbReference type="PROSITE" id="PS01122">
    <property type="entry name" value="CASPASE_CYS"/>
    <property type="match status" value="1"/>
</dbReference>
<organism evidence="10 11">
    <name type="scientific">Ranatra chinensis</name>
    <dbReference type="NCBI Taxonomy" id="642074"/>
    <lineage>
        <taxon>Eukaryota</taxon>
        <taxon>Metazoa</taxon>
        <taxon>Ecdysozoa</taxon>
        <taxon>Arthropoda</taxon>
        <taxon>Hexapoda</taxon>
        <taxon>Insecta</taxon>
        <taxon>Pterygota</taxon>
        <taxon>Neoptera</taxon>
        <taxon>Paraneoptera</taxon>
        <taxon>Hemiptera</taxon>
        <taxon>Heteroptera</taxon>
        <taxon>Panheteroptera</taxon>
        <taxon>Nepomorpha</taxon>
        <taxon>Nepidae</taxon>
        <taxon>Ranatrinae</taxon>
        <taxon>Ranatra</taxon>
    </lineage>
</organism>
<evidence type="ECO:0000259" key="8">
    <source>
        <dbReference type="PROSITE" id="PS50207"/>
    </source>
</evidence>
<dbReference type="InterPro" id="IPR001309">
    <property type="entry name" value="Pept_C14_p20"/>
</dbReference>
<dbReference type="SUPFAM" id="SSF52129">
    <property type="entry name" value="Caspase-like"/>
    <property type="match status" value="1"/>
</dbReference>
<feature type="domain" description="Caspase family p20" evidence="9">
    <location>
        <begin position="5"/>
        <end position="128"/>
    </location>
</feature>
<dbReference type="InterPro" id="IPR011600">
    <property type="entry name" value="Pept_C14_caspase"/>
</dbReference>
<dbReference type="EMBL" id="JBFDAA010000015">
    <property type="protein sequence ID" value="KAL1117754.1"/>
    <property type="molecule type" value="Genomic_DNA"/>
</dbReference>
<dbReference type="Gene3D" id="3.40.50.1460">
    <property type="match status" value="1"/>
</dbReference>
<dbReference type="SMART" id="SM00115">
    <property type="entry name" value="CASc"/>
    <property type="match status" value="1"/>
</dbReference>
<dbReference type="Proteomes" id="UP001558652">
    <property type="component" value="Unassembled WGS sequence"/>
</dbReference>
<keyword evidence="6" id="KW-0865">Zymogen</keyword>
<dbReference type="InterPro" id="IPR015917">
    <property type="entry name" value="Pept_C14A"/>
</dbReference>
<dbReference type="GO" id="GO:0045751">
    <property type="term" value="P:negative regulation of Toll signaling pathway"/>
    <property type="evidence" value="ECO:0007669"/>
    <property type="project" value="UniProtKB-ARBA"/>
</dbReference>
<dbReference type="Pfam" id="PF00656">
    <property type="entry name" value="Peptidase_C14"/>
    <property type="match status" value="1"/>
</dbReference>
<dbReference type="GO" id="GO:0008234">
    <property type="term" value="F:cysteine-type peptidase activity"/>
    <property type="evidence" value="ECO:0007669"/>
    <property type="project" value="UniProtKB-KW"/>
</dbReference>
<dbReference type="GO" id="GO:1990525">
    <property type="term" value="F:BIR domain binding"/>
    <property type="evidence" value="ECO:0007669"/>
    <property type="project" value="UniProtKB-ARBA"/>
</dbReference>
<evidence type="ECO:0000259" key="9">
    <source>
        <dbReference type="PROSITE" id="PS50208"/>
    </source>
</evidence>
<dbReference type="CDD" id="cd00032">
    <property type="entry name" value="CASc"/>
    <property type="match status" value="1"/>
</dbReference>
<gene>
    <name evidence="10" type="ORF">AAG570_004069</name>
</gene>
<keyword evidence="11" id="KW-1185">Reference proteome</keyword>
<evidence type="ECO:0008006" key="12">
    <source>
        <dbReference type="Google" id="ProtNLM"/>
    </source>
</evidence>
<dbReference type="FunFam" id="3.40.50.1460:FF:000001">
    <property type="entry name" value="Caspase-3 preproprotein"/>
    <property type="match status" value="1"/>
</dbReference>
<evidence type="ECO:0000313" key="11">
    <source>
        <dbReference type="Proteomes" id="UP001558652"/>
    </source>
</evidence>
<keyword evidence="5" id="KW-0788">Thiol protease</keyword>
<feature type="domain" description="Caspase family p10" evidence="8">
    <location>
        <begin position="144"/>
        <end position="239"/>
    </location>
</feature>
<dbReference type="PRINTS" id="PR00376">
    <property type="entry name" value="IL1BCENZYME"/>
</dbReference>
<dbReference type="GO" id="GO:0045476">
    <property type="term" value="P:nurse cell apoptotic process"/>
    <property type="evidence" value="ECO:0007669"/>
    <property type="project" value="UniProtKB-ARBA"/>
</dbReference>
<evidence type="ECO:0000256" key="3">
    <source>
        <dbReference type="ARBA" id="ARBA00022703"/>
    </source>
</evidence>
<keyword evidence="3" id="KW-0053">Apoptosis</keyword>
<dbReference type="GO" id="GO:0016322">
    <property type="term" value="P:neuron remodeling"/>
    <property type="evidence" value="ECO:0007669"/>
    <property type="project" value="UniProtKB-ARBA"/>
</dbReference>
<dbReference type="InterPro" id="IPR002138">
    <property type="entry name" value="Pept_C14_p10"/>
</dbReference>
<dbReference type="InterPro" id="IPR002398">
    <property type="entry name" value="Pept_C14"/>
</dbReference>
<dbReference type="InterPro" id="IPR033139">
    <property type="entry name" value="Caspase_cys_AS"/>
</dbReference>
<dbReference type="PROSITE" id="PS01121">
    <property type="entry name" value="CASPASE_HIS"/>
    <property type="match status" value="1"/>
</dbReference>
<accession>A0ABD0YKU0</accession>
<evidence type="ECO:0000256" key="1">
    <source>
        <dbReference type="ARBA" id="ARBA00010134"/>
    </source>
</evidence>
<dbReference type="AlphaFoldDB" id="A0ABD0YKU0"/>
<dbReference type="GO" id="GO:0006508">
    <property type="term" value="P:proteolysis"/>
    <property type="evidence" value="ECO:0007669"/>
    <property type="project" value="UniProtKB-KW"/>
</dbReference>
<dbReference type="PANTHER" id="PTHR10454:SF245">
    <property type="entry name" value="CASPASE-RELATED"/>
    <property type="match status" value="1"/>
</dbReference>
<evidence type="ECO:0000256" key="4">
    <source>
        <dbReference type="ARBA" id="ARBA00022801"/>
    </source>
</evidence>
<keyword evidence="2" id="KW-0645">Protease</keyword>
<evidence type="ECO:0000313" key="10">
    <source>
        <dbReference type="EMBL" id="KAL1117754.1"/>
    </source>
</evidence>
<dbReference type="PROSITE" id="PS50208">
    <property type="entry name" value="CASPASE_P20"/>
    <property type="match status" value="1"/>
</dbReference>
<protein>
    <recommendedName>
        <fullName evidence="12">Caspase</fullName>
    </recommendedName>
</protein>
<comment type="similarity">
    <text evidence="1 7">Belongs to the peptidase C14A family.</text>
</comment>
<proteinExistence type="inferred from homology"/>
<evidence type="ECO:0000256" key="7">
    <source>
        <dbReference type="RuleBase" id="RU003971"/>
    </source>
</evidence>